<sequence>MGASELHLKYCGRKNRAKLIELQEMRKIEMQTASEQGETSGQEGQQAQAQEQKDGGGNKIMQWCCIFTFSFLVTILFLFAFFYFYRNSLQNKPAYEDDGDY</sequence>
<proteinExistence type="predicted"/>
<feature type="region of interest" description="Disordered" evidence="1">
    <location>
        <begin position="31"/>
        <end position="53"/>
    </location>
</feature>
<keyword evidence="2" id="KW-0812">Transmembrane</keyword>
<comment type="caution">
    <text evidence="3">The sequence shown here is derived from an EMBL/GenBank/DDBJ whole genome shotgun (WGS) entry which is preliminary data.</text>
</comment>
<dbReference type="EMBL" id="JASPKZ010010083">
    <property type="protein sequence ID" value="KAJ9575252.1"/>
    <property type="molecule type" value="Genomic_DNA"/>
</dbReference>
<reference evidence="3" key="1">
    <citation type="journal article" date="2023" name="IScience">
        <title>Live-bearing cockroach genome reveals convergent evolutionary mechanisms linked to viviparity in insects and beyond.</title>
        <authorList>
            <person name="Fouks B."/>
            <person name="Harrison M.C."/>
            <person name="Mikhailova A.A."/>
            <person name="Marchal E."/>
            <person name="English S."/>
            <person name="Carruthers M."/>
            <person name="Jennings E.C."/>
            <person name="Chiamaka E.L."/>
            <person name="Frigard R.A."/>
            <person name="Pippel M."/>
            <person name="Attardo G.M."/>
            <person name="Benoit J.B."/>
            <person name="Bornberg-Bauer E."/>
            <person name="Tobe S.S."/>
        </authorList>
    </citation>
    <scope>NUCLEOTIDE SEQUENCE</scope>
    <source>
        <strain evidence="3">Stay&amp;Tobe</strain>
    </source>
</reference>
<feature type="compositionally biased region" description="Low complexity" evidence="1">
    <location>
        <begin position="33"/>
        <end position="50"/>
    </location>
</feature>
<accession>A0AAD7Z7X7</accession>
<evidence type="ECO:0000256" key="2">
    <source>
        <dbReference type="SAM" id="Phobius"/>
    </source>
</evidence>
<dbReference type="Proteomes" id="UP001233999">
    <property type="component" value="Unassembled WGS sequence"/>
</dbReference>
<keyword evidence="2" id="KW-1133">Transmembrane helix</keyword>
<evidence type="ECO:0000256" key="1">
    <source>
        <dbReference type="SAM" id="MobiDB-lite"/>
    </source>
</evidence>
<keyword evidence="4" id="KW-1185">Reference proteome</keyword>
<keyword evidence="2" id="KW-0472">Membrane</keyword>
<protein>
    <submittedName>
        <fullName evidence="3">Uncharacterized protein</fullName>
    </submittedName>
</protein>
<dbReference type="AlphaFoldDB" id="A0AAD7Z7X7"/>
<gene>
    <name evidence="3" type="ORF">L9F63_025797</name>
</gene>
<feature type="transmembrane region" description="Helical" evidence="2">
    <location>
        <begin position="60"/>
        <end position="85"/>
    </location>
</feature>
<evidence type="ECO:0000313" key="4">
    <source>
        <dbReference type="Proteomes" id="UP001233999"/>
    </source>
</evidence>
<name>A0AAD7Z7X7_DIPPU</name>
<reference evidence="3" key="2">
    <citation type="submission" date="2023-05" db="EMBL/GenBank/DDBJ databases">
        <authorList>
            <person name="Fouks B."/>
        </authorList>
    </citation>
    <scope>NUCLEOTIDE SEQUENCE</scope>
    <source>
        <strain evidence="3">Stay&amp;Tobe</strain>
        <tissue evidence="3">Testes</tissue>
    </source>
</reference>
<evidence type="ECO:0000313" key="3">
    <source>
        <dbReference type="EMBL" id="KAJ9575252.1"/>
    </source>
</evidence>
<organism evidence="3 4">
    <name type="scientific">Diploptera punctata</name>
    <name type="common">Pacific beetle cockroach</name>
    <dbReference type="NCBI Taxonomy" id="6984"/>
    <lineage>
        <taxon>Eukaryota</taxon>
        <taxon>Metazoa</taxon>
        <taxon>Ecdysozoa</taxon>
        <taxon>Arthropoda</taxon>
        <taxon>Hexapoda</taxon>
        <taxon>Insecta</taxon>
        <taxon>Pterygota</taxon>
        <taxon>Neoptera</taxon>
        <taxon>Polyneoptera</taxon>
        <taxon>Dictyoptera</taxon>
        <taxon>Blattodea</taxon>
        <taxon>Blaberoidea</taxon>
        <taxon>Blaberidae</taxon>
        <taxon>Diplopterinae</taxon>
        <taxon>Diploptera</taxon>
    </lineage>
</organism>